<dbReference type="NCBIfam" id="NF004902">
    <property type="entry name" value="PRK06265.1-1"/>
    <property type="match status" value="1"/>
</dbReference>
<protein>
    <submittedName>
        <fullName evidence="8">Cobalt/nickel transport system permease protein</fullName>
    </submittedName>
</protein>
<dbReference type="GO" id="GO:0000041">
    <property type="term" value="P:transition metal ion transport"/>
    <property type="evidence" value="ECO:0007669"/>
    <property type="project" value="InterPro"/>
</dbReference>
<dbReference type="Gene3D" id="1.10.1760.20">
    <property type="match status" value="1"/>
</dbReference>
<dbReference type="GO" id="GO:0005886">
    <property type="term" value="C:plasma membrane"/>
    <property type="evidence" value="ECO:0007669"/>
    <property type="project" value="UniProtKB-SubCell"/>
</dbReference>
<comment type="subcellular location">
    <subcellularLocation>
        <location evidence="1">Cell membrane</location>
        <topology evidence="1">Multi-pass membrane protein</topology>
    </subcellularLocation>
</comment>
<sequence length="213" mass="22697">MMHIPDGFLPLWESAIFWLISLVFVARSIKWASKELDEKSVPLFGVLGAGIFAIMSMNVPIPWGTSGHMVGGPLVSIIFDSPWAGVLLITLVLIVQGLFFADGGLVVMGANIFNMGIITSFVGYYVFKMLKNVSIPVAAFAAGWTGVFLAAIACAIELAIAGTFPLDKGLMYMGLYHAVIGIIEGVITAVVVSYLSSVRPDLIKGLNKVISNG</sequence>
<proteinExistence type="predicted"/>
<feature type="transmembrane region" description="Helical" evidence="7">
    <location>
        <begin position="133"/>
        <end position="160"/>
    </location>
</feature>
<dbReference type="EMBL" id="BFAX01000001">
    <property type="protein sequence ID" value="GBF35788.1"/>
    <property type="molecule type" value="Genomic_DNA"/>
</dbReference>
<dbReference type="InterPro" id="IPR002751">
    <property type="entry name" value="CbiM/NikMN"/>
</dbReference>
<gene>
    <name evidence="8" type="ORF">MHHB_P0013</name>
</gene>
<evidence type="ECO:0000256" key="6">
    <source>
        <dbReference type="ARBA" id="ARBA00023136"/>
    </source>
</evidence>
<accession>A0A401HNH2</accession>
<dbReference type="Proteomes" id="UP000290527">
    <property type="component" value="Unassembled WGS sequence"/>
</dbReference>
<keyword evidence="4 7" id="KW-0812">Transmembrane</keyword>
<dbReference type="PANTHER" id="PTHR34229:SF1">
    <property type="entry name" value="METAL TRANSPORT PROTEIN HI_1621-RELATED"/>
    <property type="match status" value="1"/>
</dbReference>
<keyword evidence="5 7" id="KW-1133">Transmembrane helix</keyword>
<evidence type="ECO:0000256" key="4">
    <source>
        <dbReference type="ARBA" id="ARBA00022692"/>
    </source>
</evidence>
<evidence type="ECO:0000313" key="8">
    <source>
        <dbReference type="EMBL" id="GBF35788.1"/>
    </source>
</evidence>
<evidence type="ECO:0000256" key="1">
    <source>
        <dbReference type="ARBA" id="ARBA00004651"/>
    </source>
</evidence>
<keyword evidence="9" id="KW-1185">Reference proteome</keyword>
<evidence type="ECO:0000256" key="3">
    <source>
        <dbReference type="ARBA" id="ARBA00022475"/>
    </source>
</evidence>
<feature type="transmembrane region" description="Helical" evidence="7">
    <location>
        <begin position="41"/>
        <end position="63"/>
    </location>
</feature>
<dbReference type="PANTHER" id="PTHR34229">
    <property type="entry name" value="METAL TRANSPORT PROTEIN HI_1621-RELATED"/>
    <property type="match status" value="1"/>
</dbReference>
<reference evidence="8 9" key="1">
    <citation type="journal article" date="2019" name="Int. J. Syst. Evol. Microbiol.">
        <title>Methanofervidicoccus abyssi gen. nov., sp. nov., a hydrogenotrophic methanogen, isolated from a hydrothermal vent chimney in the Mid-Cayman Spreading Center, the Caribbean Sea.</title>
        <authorList>
            <person name="Sakai S."/>
            <person name="Takaki Y."/>
            <person name="Miyazaki M."/>
            <person name="Ogawara M."/>
            <person name="Yanagawa K."/>
            <person name="Miyazaki J."/>
            <person name="Takai K."/>
        </authorList>
    </citation>
    <scope>NUCLEOTIDE SEQUENCE [LARGE SCALE GENOMIC DNA]</scope>
    <source>
        <strain evidence="8 9">HHB</strain>
    </source>
</reference>
<dbReference type="AlphaFoldDB" id="A0A401HNH2"/>
<feature type="transmembrane region" description="Helical" evidence="7">
    <location>
        <begin position="12"/>
        <end position="29"/>
    </location>
</feature>
<dbReference type="Pfam" id="PF01891">
    <property type="entry name" value="CbiM"/>
    <property type="match status" value="1"/>
</dbReference>
<comment type="caution">
    <text evidence="8">The sequence shown here is derived from an EMBL/GenBank/DDBJ whole genome shotgun (WGS) entry which is preliminary data.</text>
</comment>
<feature type="transmembrane region" description="Helical" evidence="7">
    <location>
        <begin position="108"/>
        <end position="127"/>
    </location>
</feature>
<evidence type="ECO:0000256" key="2">
    <source>
        <dbReference type="ARBA" id="ARBA00022448"/>
    </source>
</evidence>
<organism evidence="8 9">
    <name type="scientific">Methanofervidicoccus abyssi</name>
    <dbReference type="NCBI Taxonomy" id="2082189"/>
    <lineage>
        <taxon>Archaea</taxon>
        <taxon>Methanobacteriati</taxon>
        <taxon>Methanobacteriota</taxon>
        <taxon>Methanomada group</taxon>
        <taxon>Methanococci</taxon>
        <taxon>Methanococcales</taxon>
        <taxon>Methanofervidicoccus</taxon>
    </lineage>
</organism>
<evidence type="ECO:0000313" key="9">
    <source>
        <dbReference type="Proteomes" id="UP000290527"/>
    </source>
</evidence>
<keyword evidence="6 7" id="KW-0472">Membrane</keyword>
<keyword evidence="2" id="KW-0813">Transport</keyword>
<feature type="transmembrane region" description="Helical" evidence="7">
    <location>
        <begin position="83"/>
        <end position="101"/>
    </location>
</feature>
<evidence type="ECO:0000256" key="7">
    <source>
        <dbReference type="SAM" id="Phobius"/>
    </source>
</evidence>
<name>A0A401HNH2_9EURY</name>
<feature type="transmembrane region" description="Helical" evidence="7">
    <location>
        <begin position="172"/>
        <end position="195"/>
    </location>
</feature>
<evidence type="ECO:0000256" key="5">
    <source>
        <dbReference type="ARBA" id="ARBA00022989"/>
    </source>
</evidence>
<keyword evidence="3" id="KW-1003">Cell membrane</keyword>